<dbReference type="OrthoDB" id="447461at2759"/>
<dbReference type="EMBL" id="LSRX01004259">
    <property type="protein sequence ID" value="OLP74102.1"/>
    <property type="molecule type" value="Genomic_DNA"/>
</dbReference>
<proteinExistence type="predicted"/>
<evidence type="ECO:0000313" key="3">
    <source>
        <dbReference type="Proteomes" id="UP000186817"/>
    </source>
</evidence>
<protein>
    <submittedName>
        <fullName evidence="2">Uncharacterized protein</fullName>
    </submittedName>
</protein>
<dbReference type="Proteomes" id="UP000186817">
    <property type="component" value="Unassembled WGS sequence"/>
</dbReference>
<organism evidence="2 3">
    <name type="scientific">Symbiodinium microadriaticum</name>
    <name type="common">Dinoflagellate</name>
    <name type="synonym">Zooxanthella microadriatica</name>
    <dbReference type="NCBI Taxonomy" id="2951"/>
    <lineage>
        <taxon>Eukaryota</taxon>
        <taxon>Sar</taxon>
        <taxon>Alveolata</taxon>
        <taxon>Dinophyceae</taxon>
        <taxon>Suessiales</taxon>
        <taxon>Symbiodiniaceae</taxon>
        <taxon>Symbiodinium</taxon>
    </lineage>
</organism>
<feature type="transmembrane region" description="Helical" evidence="1">
    <location>
        <begin position="109"/>
        <end position="131"/>
    </location>
</feature>
<feature type="non-terminal residue" evidence="2">
    <location>
        <position position="1"/>
    </location>
</feature>
<dbReference type="AlphaFoldDB" id="A0A1Q9BTX3"/>
<accession>A0A1Q9BTX3</accession>
<evidence type="ECO:0000256" key="1">
    <source>
        <dbReference type="SAM" id="Phobius"/>
    </source>
</evidence>
<feature type="transmembrane region" description="Helical" evidence="1">
    <location>
        <begin position="143"/>
        <end position="159"/>
    </location>
</feature>
<keyword evidence="1" id="KW-0472">Membrane</keyword>
<reference evidence="2 3" key="1">
    <citation type="submission" date="2016-02" db="EMBL/GenBank/DDBJ databases">
        <title>Genome analysis of coral dinoflagellate symbionts highlights evolutionary adaptations to a symbiotic lifestyle.</title>
        <authorList>
            <person name="Aranda M."/>
            <person name="Li Y."/>
            <person name="Liew Y.J."/>
            <person name="Baumgarten S."/>
            <person name="Simakov O."/>
            <person name="Wilson M."/>
            <person name="Piel J."/>
            <person name="Ashoor H."/>
            <person name="Bougouffa S."/>
            <person name="Bajic V.B."/>
            <person name="Ryu T."/>
            <person name="Ravasi T."/>
            <person name="Bayer T."/>
            <person name="Micklem G."/>
            <person name="Kim H."/>
            <person name="Bhak J."/>
            <person name="Lajeunesse T.C."/>
            <person name="Voolstra C.R."/>
        </authorList>
    </citation>
    <scope>NUCLEOTIDE SEQUENCE [LARGE SCALE GENOMIC DNA]</scope>
    <source>
        <strain evidence="2 3">CCMP2467</strain>
    </source>
</reference>
<keyword evidence="1" id="KW-1133">Transmembrane helix</keyword>
<keyword evidence="1" id="KW-0812">Transmembrane</keyword>
<name>A0A1Q9BTX3_SYMMI</name>
<sequence length="183" mass="20703">ATPSGLNFADDLLRVHTDWGESKPDPCLDVDAFVEIITQFEATSPGVVRSVPVFVILQHSLLYAYRRRLQELWYRSSMEAQVIDEFWSHSWQAPSWQKYVNLLFLNNTWPASVVGTLTAVAALVLFLTGVLPEWAETGRTCRWCILLGTLAYYPTFLLLCCKQLPARPSFRGLHETAKNSIGP</sequence>
<comment type="caution">
    <text evidence="2">The sequence shown here is derived from an EMBL/GenBank/DDBJ whole genome shotgun (WGS) entry which is preliminary data.</text>
</comment>
<gene>
    <name evidence="2" type="ORF">AK812_SmicGene46459</name>
</gene>
<keyword evidence="3" id="KW-1185">Reference proteome</keyword>
<evidence type="ECO:0000313" key="2">
    <source>
        <dbReference type="EMBL" id="OLP74102.1"/>
    </source>
</evidence>